<organism evidence="1 2">
    <name type="scientific">Faecalibacterium duncaniae (strain DSM 17677 / JCM 31915 / A2-165)</name>
    <name type="common">Faecalibacterium prausnitzii</name>
    <dbReference type="NCBI Taxonomy" id="411483"/>
    <lineage>
        <taxon>Bacteria</taxon>
        <taxon>Bacillati</taxon>
        <taxon>Bacillota</taxon>
        <taxon>Clostridia</taxon>
        <taxon>Eubacteriales</taxon>
        <taxon>Oscillospiraceae</taxon>
        <taxon>Faecalibacterium</taxon>
    </lineage>
</organism>
<keyword evidence="2" id="KW-1185">Reference proteome</keyword>
<evidence type="ECO:0000313" key="1">
    <source>
        <dbReference type="EMBL" id="EEU98084.1"/>
    </source>
</evidence>
<comment type="caution">
    <text evidence="1">The sequence shown here is derived from an EMBL/GenBank/DDBJ whole genome shotgun (WGS) entry which is preliminary data.</text>
</comment>
<dbReference type="AlphaFoldDB" id="C7H216"/>
<name>C7H216_FAED2</name>
<dbReference type="HOGENOM" id="CLU_2450216_0_0_9"/>
<dbReference type="EMBL" id="ACOP02000004">
    <property type="protein sequence ID" value="EEU98084.1"/>
    <property type="molecule type" value="Genomic_DNA"/>
</dbReference>
<gene>
    <name evidence="1" type="ORF">FAEPRAA2165_00308</name>
</gene>
<dbReference type="STRING" id="411483.FAEPRAA2165_00308"/>
<dbReference type="Proteomes" id="UP000004619">
    <property type="component" value="Unassembled WGS sequence"/>
</dbReference>
<proteinExistence type="predicted"/>
<evidence type="ECO:0000313" key="2">
    <source>
        <dbReference type="Proteomes" id="UP000004619"/>
    </source>
</evidence>
<protein>
    <submittedName>
        <fullName evidence="1">Uncharacterized protein</fullName>
    </submittedName>
</protein>
<sequence>MQTRCTKICKKVWQGALKTKKHPLKRFRQRSFAEDTLKNICRDSRERLTYIVFDIRAILEGYYQIYEDCVNIGLRNGRDGAEWGSGHGR</sequence>
<accession>C7H216</accession>
<reference evidence="1" key="1">
    <citation type="submission" date="2009-08" db="EMBL/GenBank/DDBJ databases">
        <authorList>
            <person name="Weinstock G."/>
            <person name="Sodergren E."/>
            <person name="Clifton S."/>
            <person name="Fulton L."/>
            <person name="Fulton B."/>
            <person name="Courtney L."/>
            <person name="Fronick C."/>
            <person name="Harrison M."/>
            <person name="Strong C."/>
            <person name="Farmer C."/>
            <person name="Delahaunty K."/>
            <person name="Markovic C."/>
            <person name="Hall O."/>
            <person name="Minx P."/>
            <person name="Tomlinson C."/>
            <person name="Mitreva M."/>
            <person name="Nelson J."/>
            <person name="Hou S."/>
            <person name="Wollam A."/>
            <person name="Pepin K.H."/>
            <person name="Johnson M."/>
            <person name="Bhonagiri V."/>
            <person name="Nash W.E."/>
            <person name="Warren W."/>
            <person name="Chinwalla A."/>
            <person name="Mardis E.R."/>
            <person name="Wilson R.K."/>
        </authorList>
    </citation>
    <scope>NUCLEOTIDE SEQUENCE [LARGE SCALE GENOMIC DNA]</scope>
    <source>
        <strain evidence="1">A2-165</strain>
    </source>
</reference>